<organism evidence="1 2">
    <name type="scientific">Luteibacter jiangsuensis</name>
    <dbReference type="NCBI Taxonomy" id="637577"/>
    <lineage>
        <taxon>Bacteria</taxon>
        <taxon>Pseudomonadati</taxon>
        <taxon>Pseudomonadota</taxon>
        <taxon>Gammaproteobacteria</taxon>
        <taxon>Lysobacterales</taxon>
        <taxon>Rhodanobacteraceae</taxon>
        <taxon>Luteibacter</taxon>
    </lineage>
</organism>
<dbReference type="RefSeq" id="WP_167129488.1">
    <property type="nucleotide sequence ID" value="NZ_JAAQQR010000011.1"/>
</dbReference>
<evidence type="ECO:0000313" key="1">
    <source>
        <dbReference type="EMBL" id="NID06829.1"/>
    </source>
</evidence>
<keyword evidence="2" id="KW-1185">Reference proteome</keyword>
<dbReference type="EMBL" id="JAAQQR010000011">
    <property type="protein sequence ID" value="NID06829.1"/>
    <property type="molecule type" value="Genomic_DNA"/>
</dbReference>
<dbReference type="Proteomes" id="UP001429601">
    <property type="component" value="Unassembled WGS sequence"/>
</dbReference>
<evidence type="ECO:0000313" key="2">
    <source>
        <dbReference type="Proteomes" id="UP001429601"/>
    </source>
</evidence>
<gene>
    <name evidence="1" type="ORF">HBF26_18225</name>
</gene>
<reference evidence="1 2" key="1">
    <citation type="journal article" date="2011" name="Curr. Microbiol.">
        <title>Luteibacter jiangsuensis sp. nov.: a methamidophos-degrading bacterium isolated from a methamidophos-manufacturing factory.</title>
        <authorList>
            <person name="Wang L."/>
            <person name="Wang G.L."/>
            <person name="Li S.P."/>
            <person name="Jiang J.D."/>
        </authorList>
    </citation>
    <scope>NUCLEOTIDE SEQUENCE [LARGE SCALE GENOMIC DNA]</scope>
    <source>
        <strain evidence="1 2">CGMCC 1.10133</strain>
    </source>
</reference>
<protein>
    <submittedName>
        <fullName evidence="1">Uncharacterized protein</fullName>
    </submittedName>
</protein>
<sequence>MPDVKGTWSSTGLRATAFFAPGTPKLNELSLLGIFGIEPEQVTAMPAQKSRFEMATMGLGHLNLQVQSNRADLIWSATPSAPGQIGDLGELDEVVESLVTPFEQTLGETGSPVHRLAIGGIRTFVADDQDQIVPMLRGIFPRLELDDDISDFFFSINRPVMGEVDGFKMKINRIMKWSQMQSSGLQFEVTPNGLVQQAAPPVFGVALEFDVNTHPGNNLFFTEGSISAVFDSLRGELGFVTAVPANV</sequence>
<name>A0ABX0Q8K0_9GAMM</name>
<accession>A0ABX0Q8K0</accession>
<proteinExistence type="predicted"/>
<comment type="caution">
    <text evidence="1">The sequence shown here is derived from an EMBL/GenBank/DDBJ whole genome shotgun (WGS) entry which is preliminary data.</text>
</comment>